<evidence type="ECO:0000313" key="2">
    <source>
        <dbReference type="EMBL" id="KAH7516390.1"/>
    </source>
</evidence>
<accession>A0A978UNI8</accession>
<reference evidence="2" key="1">
    <citation type="journal article" date="2021" name="Front. Plant Sci.">
        <title>Chromosome-Scale Genome Assembly for Chinese Sour Jujube and Insights Into Its Genome Evolution and Domestication Signature.</title>
        <authorList>
            <person name="Shen L.-Y."/>
            <person name="Luo H."/>
            <person name="Wang X.-L."/>
            <person name="Wang X.-M."/>
            <person name="Qiu X.-J."/>
            <person name="Liu H."/>
            <person name="Zhou S.-S."/>
            <person name="Jia K.-H."/>
            <person name="Nie S."/>
            <person name="Bao Y.-T."/>
            <person name="Zhang R.-G."/>
            <person name="Yun Q.-Z."/>
            <person name="Chai Y.-H."/>
            <person name="Lu J.-Y."/>
            <person name="Li Y."/>
            <person name="Zhao S.-W."/>
            <person name="Mao J.-F."/>
            <person name="Jia S.-G."/>
            <person name="Mao Y.-M."/>
        </authorList>
    </citation>
    <scope>NUCLEOTIDE SEQUENCE</scope>
    <source>
        <strain evidence="2">AT0</strain>
        <tissue evidence="2">Leaf</tissue>
    </source>
</reference>
<evidence type="ECO:0000313" key="3">
    <source>
        <dbReference type="Proteomes" id="UP000813462"/>
    </source>
</evidence>
<keyword evidence="1" id="KW-0472">Membrane</keyword>
<evidence type="ECO:0000256" key="1">
    <source>
        <dbReference type="SAM" id="Phobius"/>
    </source>
</evidence>
<name>A0A978UNI8_ZIZJJ</name>
<feature type="transmembrane region" description="Helical" evidence="1">
    <location>
        <begin position="15"/>
        <end position="34"/>
    </location>
</feature>
<keyword evidence="1" id="KW-1133">Transmembrane helix</keyword>
<dbReference type="Proteomes" id="UP000813462">
    <property type="component" value="Unassembled WGS sequence"/>
</dbReference>
<organism evidence="2 3">
    <name type="scientific">Ziziphus jujuba var. spinosa</name>
    <dbReference type="NCBI Taxonomy" id="714518"/>
    <lineage>
        <taxon>Eukaryota</taxon>
        <taxon>Viridiplantae</taxon>
        <taxon>Streptophyta</taxon>
        <taxon>Embryophyta</taxon>
        <taxon>Tracheophyta</taxon>
        <taxon>Spermatophyta</taxon>
        <taxon>Magnoliopsida</taxon>
        <taxon>eudicotyledons</taxon>
        <taxon>Gunneridae</taxon>
        <taxon>Pentapetalae</taxon>
        <taxon>rosids</taxon>
        <taxon>fabids</taxon>
        <taxon>Rosales</taxon>
        <taxon>Rhamnaceae</taxon>
        <taxon>Paliureae</taxon>
        <taxon>Ziziphus</taxon>
    </lineage>
</organism>
<protein>
    <submittedName>
        <fullName evidence="2">Uncharacterized protein</fullName>
    </submittedName>
</protein>
<dbReference type="EMBL" id="JAEACU010000010">
    <property type="protein sequence ID" value="KAH7516390.1"/>
    <property type="molecule type" value="Genomic_DNA"/>
</dbReference>
<dbReference type="AlphaFoldDB" id="A0A978UNI8"/>
<keyword evidence="1" id="KW-0812">Transmembrane</keyword>
<sequence>MVILGANFDDGPNGILFWILIVSPIDYSCLLIFLPSQNPSPSPRNFRSLSHVFSSIRRDLNFIDHPVTMDGRIGKSSLLILVVVLLVMFAMGCTKPTISEILRNCGAAFARQFKNDDPVLNMVDEKILKRGRNRPIPGAWLILRQRSLKSPLLTSSTTGIRNRISANEDAGLHIRVFNTRYFKAGWKREWK</sequence>
<comment type="caution">
    <text evidence="2">The sequence shown here is derived from an EMBL/GenBank/DDBJ whole genome shotgun (WGS) entry which is preliminary data.</text>
</comment>
<feature type="transmembrane region" description="Helical" evidence="1">
    <location>
        <begin position="78"/>
        <end position="98"/>
    </location>
</feature>
<gene>
    <name evidence="2" type="ORF">FEM48_Zijuj10G0130000</name>
</gene>
<proteinExistence type="predicted"/>